<comment type="caution">
    <text evidence="1">The sequence shown here is derived from an EMBL/GenBank/DDBJ whole genome shotgun (WGS) entry which is preliminary data.</text>
</comment>
<keyword evidence="2" id="KW-1185">Reference proteome</keyword>
<dbReference type="Proteomes" id="UP000317894">
    <property type="component" value="Unassembled WGS sequence"/>
</dbReference>
<proteinExistence type="predicted"/>
<dbReference type="InterPro" id="IPR010593">
    <property type="entry name" value="DUF1159"/>
</dbReference>
<accession>A0A552UIT7</accession>
<protein>
    <submittedName>
        <fullName evidence="1">DUF721 domain-containing protein</fullName>
    </submittedName>
</protein>
<dbReference type="EMBL" id="VJWA01000001">
    <property type="protein sequence ID" value="TRW18132.1"/>
    <property type="molecule type" value="Genomic_DNA"/>
</dbReference>
<evidence type="ECO:0000313" key="1">
    <source>
        <dbReference type="EMBL" id="TRW18132.1"/>
    </source>
</evidence>
<dbReference type="PIRSF" id="PIRSF032064">
    <property type="entry name" value="UCP032064"/>
    <property type="match status" value="1"/>
</dbReference>
<gene>
    <name evidence="1" type="ORF">FMM06_08505</name>
</gene>
<dbReference type="OrthoDB" id="7160947at2"/>
<dbReference type="RefSeq" id="WP_144236825.1">
    <property type="nucleotide sequence ID" value="NZ_VJWA01000001.1"/>
</dbReference>
<reference evidence="1 2" key="1">
    <citation type="submission" date="2019-07" db="EMBL/GenBank/DDBJ databases">
        <title>Novel species isolated from glacier.</title>
        <authorList>
            <person name="Liu Q."/>
            <person name="Xin Y.-H."/>
        </authorList>
    </citation>
    <scope>NUCLEOTIDE SEQUENCE [LARGE SCALE GENOMIC DNA]</scope>
    <source>
        <strain evidence="1 2">LB1R16</strain>
    </source>
</reference>
<sequence>MTETTPEGRSRYSRAVGEALPKVGGAAFRRYGFMHSQIVARWADIVGAEYARHSTPEALKFPIGKKSGGTLSVLVTGAFAPMLRHVEPQVVERANRFFGYAAVARLALRHGDLPVARRRRAAAPAADLAPATQATLKDIADPDLRASLESLAHSLAGTSGLPVIR</sequence>
<dbReference type="InterPro" id="IPR007922">
    <property type="entry name" value="DciA-like"/>
</dbReference>
<organism evidence="1 2">
    <name type="scientific">Glacieibacterium frigidum</name>
    <dbReference type="NCBI Taxonomy" id="2593303"/>
    <lineage>
        <taxon>Bacteria</taxon>
        <taxon>Pseudomonadati</taxon>
        <taxon>Pseudomonadota</taxon>
        <taxon>Alphaproteobacteria</taxon>
        <taxon>Sphingomonadales</taxon>
        <taxon>Sphingosinicellaceae</taxon>
        <taxon>Glacieibacterium</taxon>
    </lineage>
</organism>
<dbReference type="Pfam" id="PF05258">
    <property type="entry name" value="DciA"/>
    <property type="match status" value="1"/>
</dbReference>
<evidence type="ECO:0000313" key="2">
    <source>
        <dbReference type="Proteomes" id="UP000317894"/>
    </source>
</evidence>
<name>A0A552UIT7_9SPHN</name>
<dbReference type="AlphaFoldDB" id="A0A552UIT7"/>